<dbReference type="Gene3D" id="3.40.50.10490">
    <property type="entry name" value="Glucose-6-phosphate isomerase like protein, domain 1"/>
    <property type="match status" value="1"/>
</dbReference>
<dbReference type="InterPro" id="IPR035472">
    <property type="entry name" value="RpiR-like_SIS"/>
</dbReference>
<sequence length="250" mass="27269">MHQEVPYLSAVAHTIDKLQEQSEQIRLVAERVADVIAGGHWVRLFGSGHSVLPVQDCFPRYGGYVGFYPMMDPRLMWTAVSGPGGAEELLWLERQEDYIRIFLRHTRWDPGDMLIVISHGGQNAAPVEMALAAKAAGLYVVAITSEENHRHRPATHSSGKKLGDIADVILFNGVPSEDAVVAVPGVAGKVGGVSTLAAIALVQAIVSETALALARRGYRVRPFASPNTEGVSPDNNEEVYKEFRRRLYGS</sequence>
<dbReference type="AlphaFoldDB" id="A0A328VEY2"/>
<dbReference type="InterPro" id="IPR046348">
    <property type="entry name" value="SIS_dom_sf"/>
</dbReference>
<protein>
    <recommendedName>
        <fullName evidence="1">SIS domain-containing protein</fullName>
    </recommendedName>
</protein>
<dbReference type="SUPFAM" id="SSF53697">
    <property type="entry name" value="SIS domain"/>
    <property type="match status" value="1"/>
</dbReference>
<gene>
    <name evidence="2" type="ORF">A4R35_02220</name>
</gene>
<evidence type="ECO:0000259" key="1">
    <source>
        <dbReference type="PROSITE" id="PS51464"/>
    </source>
</evidence>
<dbReference type="CDD" id="cd05013">
    <property type="entry name" value="SIS_RpiR"/>
    <property type="match status" value="1"/>
</dbReference>
<dbReference type="NCBIfam" id="NF002805">
    <property type="entry name" value="PRK02947.1"/>
    <property type="match status" value="1"/>
</dbReference>
<evidence type="ECO:0000313" key="2">
    <source>
        <dbReference type="EMBL" id="RAQ94330.1"/>
    </source>
</evidence>
<name>A0A328VEY2_9CHLR</name>
<reference evidence="2 3" key="1">
    <citation type="submission" date="2016-08" db="EMBL/GenBank/DDBJ databases">
        <title>Analysis of Carbohydrate Active Enzymes in Thermogemmatispora T81 Reveals Carbohydrate Degradation Ability.</title>
        <authorList>
            <person name="Tomazini A."/>
            <person name="Lal S."/>
            <person name="Stott M."/>
            <person name="Henrissat B."/>
            <person name="Polikarpov I."/>
            <person name="Sparling R."/>
            <person name="Levin D.B."/>
        </authorList>
    </citation>
    <scope>NUCLEOTIDE SEQUENCE [LARGE SCALE GENOMIC DNA]</scope>
    <source>
        <strain evidence="2 3">T81</strain>
    </source>
</reference>
<dbReference type="InterPro" id="IPR001347">
    <property type="entry name" value="SIS_dom"/>
</dbReference>
<dbReference type="Proteomes" id="UP000248706">
    <property type="component" value="Unassembled WGS sequence"/>
</dbReference>
<proteinExistence type="predicted"/>
<dbReference type="GO" id="GO:1901135">
    <property type="term" value="P:carbohydrate derivative metabolic process"/>
    <property type="evidence" value="ECO:0007669"/>
    <property type="project" value="InterPro"/>
</dbReference>
<dbReference type="Pfam" id="PF13580">
    <property type="entry name" value="SIS_2"/>
    <property type="match status" value="1"/>
</dbReference>
<comment type="caution">
    <text evidence="2">The sequence shown here is derived from an EMBL/GenBank/DDBJ whole genome shotgun (WGS) entry which is preliminary data.</text>
</comment>
<dbReference type="RefSeq" id="WP_112426139.1">
    <property type="nucleotide sequence ID" value="NZ_MCIF01000002.1"/>
</dbReference>
<dbReference type="EMBL" id="MCIF01000002">
    <property type="protein sequence ID" value="RAQ94330.1"/>
    <property type="molecule type" value="Genomic_DNA"/>
</dbReference>
<organism evidence="2 3">
    <name type="scientific">Thermogemmatispora tikiterensis</name>
    <dbReference type="NCBI Taxonomy" id="1825093"/>
    <lineage>
        <taxon>Bacteria</taxon>
        <taxon>Bacillati</taxon>
        <taxon>Chloroflexota</taxon>
        <taxon>Ktedonobacteria</taxon>
        <taxon>Thermogemmatisporales</taxon>
        <taxon>Thermogemmatisporaceae</taxon>
        <taxon>Thermogemmatispora</taxon>
    </lineage>
</organism>
<evidence type="ECO:0000313" key="3">
    <source>
        <dbReference type="Proteomes" id="UP000248706"/>
    </source>
</evidence>
<accession>A0A328VEY2</accession>
<keyword evidence="3" id="KW-1185">Reference proteome</keyword>
<feature type="domain" description="SIS" evidence="1">
    <location>
        <begin position="32"/>
        <end position="223"/>
    </location>
</feature>
<dbReference type="OrthoDB" id="9805185at2"/>
<dbReference type="GO" id="GO:0097367">
    <property type="term" value="F:carbohydrate derivative binding"/>
    <property type="evidence" value="ECO:0007669"/>
    <property type="project" value="InterPro"/>
</dbReference>
<dbReference type="PROSITE" id="PS51464">
    <property type="entry name" value="SIS"/>
    <property type="match status" value="1"/>
</dbReference>